<proteinExistence type="predicted"/>
<feature type="transmembrane region" description="Helical" evidence="1">
    <location>
        <begin position="20"/>
        <end position="37"/>
    </location>
</feature>
<name>A0ABW3D4S5_9BACL</name>
<keyword evidence="1" id="KW-0472">Membrane</keyword>
<sequence>MNKYVSLSAADAKNIARDPMLVLAVFGPLILAVAIRYGMKILSGWLHLTLAFDLTVYYDLILIEALLLIPLMLGVIAGFLMLDERDENLIAYFAVTPLTKSGYLLYRLSSPVLLSAAYTVFFVYFTDLVRVPVAALLPLTLLLALQAPVVALLLLAFAANKVEGMALSKGIGVTMAAPLAIYFAPEPWSWLASVLPTFWIAKAYWAGMEAWSGGTFFIYLAAFAFYSLLAVWLYRRFEQRND</sequence>
<gene>
    <name evidence="2" type="ORF">ACFQ03_03865</name>
</gene>
<dbReference type="RefSeq" id="WP_379286189.1">
    <property type="nucleotide sequence ID" value="NZ_JBHTIU010000011.1"/>
</dbReference>
<comment type="caution">
    <text evidence="2">The sequence shown here is derived from an EMBL/GenBank/DDBJ whole genome shotgun (WGS) entry which is preliminary data.</text>
</comment>
<feature type="transmembrane region" description="Helical" evidence="1">
    <location>
        <begin position="103"/>
        <end position="125"/>
    </location>
</feature>
<evidence type="ECO:0000256" key="1">
    <source>
        <dbReference type="SAM" id="Phobius"/>
    </source>
</evidence>
<feature type="transmembrane region" description="Helical" evidence="1">
    <location>
        <begin position="57"/>
        <end position="82"/>
    </location>
</feature>
<evidence type="ECO:0008006" key="4">
    <source>
        <dbReference type="Google" id="ProtNLM"/>
    </source>
</evidence>
<feature type="transmembrane region" description="Helical" evidence="1">
    <location>
        <begin position="166"/>
        <end position="184"/>
    </location>
</feature>
<organism evidence="2 3">
    <name type="scientific">Paenibacillus residui</name>
    <dbReference type="NCBI Taxonomy" id="629724"/>
    <lineage>
        <taxon>Bacteria</taxon>
        <taxon>Bacillati</taxon>
        <taxon>Bacillota</taxon>
        <taxon>Bacilli</taxon>
        <taxon>Bacillales</taxon>
        <taxon>Paenibacillaceae</taxon>
        <taxon>Paenibacillus</taxon>
    </lineage>
</organism>
<reference evidence="3" key="1">
    <citation type="journal article" date="2019" name="Int. J. Syst. Evol. Microbiol.">
        <title>The Global Catalogue of Microorganisms (GCM) 10K type strain sequencing project: providing services to taxonomists for standard genome sequencing and annotation.</title>
        <authorList>
            <consortium name="The Broad Institute Genomics Platform"/>
            <consortium name="The Broad Institute Genome Sequencing Center for Infectious Disease"/>
            <person name="Wu L."/>
            <person name="Ma J."/>
        </authorList>
    </citation>
    <scope>NUCLEOTIDE SEQUENCE [LARGE SCALE GENOMIC DNA]</scope>
    <source>
        <strain evidence="3">CCUG 57263</strain>
    </source>
</reference>
<keyword evidence="3" id="KW-1185">Reference proteome</keyword>
<evidence type="ECO:0000313" key="2">
    <source>
        <dbReference type="EMBL" id="MFD0868273.1"/>
    </source>
</evidence>
<feature type="transmembrane region" description="Helical" evidence="1">
    <location>
        <begin position="216"/>
        <end position="234"/>
    </location>
</feature>
<feature type="transmembrane region" description="Helical" evidence="1">
    <location>
        <begin position="131"/>
        <end position="159"/>
    </location>
</feature>
<accession>A0ABW3D4S5</accession>
<keyword evidence="1" id="KW-0812">Transmembrane</keyword>
<protein>
    <recommendedName>
        <fullName evidence="4">ABC transporter permease</fullName>
    </recommendedName>
</protein>
<evidence type="ECO:0000313" key="3">
    <source>
        <dbReference type="Proteomes" id="UP001597120"/>
    </source>
</evidence>
<keyword evidence="1" id="KW-1133">Transmembrane helix</keyword>
<dbReference type="EMBL" id="JBHTIU010000011">
    <property type="protein sequence ID" value="MFD0868273.1"/>
    <property type="molecule type" value="Genomic_DNA"/>
</dbReference>
<dbReference type="Proteomes" id="UP001597120">
    <property type="component" value="Unassembled WGS sequence"/>
</dbReference>